<feature type="region of interest" description="Disordered" evidence="1">
    <location>
        <begin position="1"/>
        <end position="26"/>
    </location>
</feature>
<proteinExistence type="predicted"/>
<organism evidence="2">
    <name type="scientific">marine metagenome</name>
    <dbReference type="NCBI Taxonomy" id="408172"/>
    <lineage>
        <taxon>unclassified sequences</taxon>
        <taxon>metagenomes</taxon>
        <taxon>ecological metagenomes</taxon>
    </lineage>
</organism>
<gene>
    <name evidence="2" type="ORF">METZ01_LOCUS285862</name>
</gene>
<protein>
    <submittedName>
        <fullName evidence="2">Uncharacterized protein</fullName>
    </submittedName>
</protein>
<dbReference type="AlphaFoldDB" id="A0A382L7X6"/>
<evidence type="ECO:0000313" key="2">
    <source>
        <dbReference type="EMBL" id="SVC33008.1"/>
    </source>
</evidence>
<accession>A0A382L7X6</accession>
<dbReference type="EMBL" id="UINC01085451">
    <property type="protein sequence ID" value="SVC33008.1"/>
    <property type="molecule type" value="Genomic_DNA"/>
</dbReference>
<feature type="non-terminal residue" evidence="2">
    <location>
        <position position="1"/>
    </location>
</feature>
<evidence type="ECO:0000256" key="1">
    <source>
        <dbReference type="SAM" id="MobiDB-lite"/>
    </source>
</evidence>
<feature type="compositionally biased region" description="Acidic residues" evidence="1">
    <location>
        <begin position="7"/>
        <end position="26"/>
    </location>
</feature>
<reference evidence="2" key="1">
    <citation type="submission" date="2018-05" db="EMBL/GenBank/DDBJ databases">
        <authorList>
            <person name="Lanie J.A."/>
            <person name="Ng W.-L."/>
            <person name="Kazmierczak K.M."/>
            <person name="Andrzejewski T.M."/>
            <person name="Davidsen T.M."/>
            <person name="Wayne K.J."/>
            <person name="Tettelin H."/>
            <person name="Glass J.I."/>
            <person name="Rusch D."/>
            <person name="Podicherti R."/>
            <person name="Tsui H.-C.T."/>
            <person name="Winkler M.E."/>
        </authorList>
    </citation>
    <scope>NUCLEOTIDE SEQUENCE</scope>
</reference>
<name>A0A382L7X6_9ZZZZ</name>
<sequence length="26" mass="2671">PAAVAEAPEEANSEEPEDAEEDTAKA</sequence>